<gene>
    <name evidence="5" type="primary">brd9</name>
    <name evidence="5" type="ORF">GWK47_041535</name>
</gene>
<dbReference type="EMBL" id="JACEEZ010007512">
    <property type="protein sequence ID" value="KAG0723999.1"/>
    <property type="molecule type" value="Genomic_DNA"/>
</dbReference>
<dbReference type="PANTHER" id="PTHR22881:SF27">
    <property type="entry name" value="BROMODOMAIN CONTAINING 7_9"/>
    <property type="match status" value="1"/>
</dbReference>
<dbReference type="InterPro" id="IPR051831">
    <property type="entry name" value="Bromodomain_contain_prot"/>
</dbReference>
<reference evidence="5" key="1">
    <citation type="submission" date="2020-07" db="EMBL/GenBank/DDBJ databases">
        <title>The High-quality genome of the commercially important snow crab, Chionoecetes opilio.</title>
        <authorList>
            <person name="Jeong J.-H."/>
            <person name="Ryu S."/>
        </authorList>
    </citation>
    <scope>NUCLEOTIDE SEQUENCE</scope>
    <source>
        <strain evidence="5">MADBK_172401_WGS</strain>
        <tissue evidence="5">Digestive gland</tissue>
    </source>
</reference>
<evidence type="ECO:0000256" key="2">
    <source>
        <dbReference type="PROSITE-ProRule" id="PRU00035"/>
    </source>
</evidence>
<name>A0A8J4YIX6_CHIOP</name>
<dbReference type="InterPro" id="IPR036427">
    <property type="entry name" value="Bromodomain-like_sf"/>
</dbReference>
<dbReference type="InterPro" id="IPR001487">
    <property type="entry name" value="Bromodomain"/>
</dbReference>
<evidence type="ECO:0000313" key="6">
    <source>
        <dbReference type="Proteomes" id="UP000770661"/>
    </source>
</evidence>
<proteinExistence type="predicted"/>
<organism evidence="5 6">
    <name type="scientific">Chionoecetes opilio</name>
    <name type="common">Atlantic snow crab</name>
    <name type="synonym">Cancer opilio</name>
    <dbReference type="NCBI Taxonomy" id="41210"/>
    <lineage>
        <taxon>Eukaryota</taxon>
        <taxon>Metazoa</taxon>
        <taxon>Ecdysozoa</taxon>
        <taxon>Arthropoda</taxon>
        <taxon>Crustacea</taxon>
        <taxon>Multicrustacea</taxon>
        <taxon>Malacostraca</taxon>
        <taxon>Eumalacostraca</taxon>
        <taxon>Eucarida</taxon>
        <taxon>Decapoda</taxon>
        <taxon>Pleocyemata</taxon>
        <taxon>Brachyura</taxon>
        <taxon>Eubrachyura</taxon>
        <taxon>Majoidea</taxon>
        <taxon>Majidae</taxon>
        <taxon>Chionoecetes</taxon>
    </lineage>
</organism>
<accession>A0A8J4YIX6</accession>
<dbReference type="GO" id="GO:0006357">
    <property type="term" value="P:regulation of transcription by RNA polymerase II"/>
    <property type="evidence" value="ECO:0007669"/>
    <property type="project" value="TreeGrafter"/>
</dbReference>
<dbReference type="Gene3D" id="1.20.920.10">
    <property type="entry name" value="Bromodomain-like"/>
    <property type="match status" value="1"/>
</dbReference>
<evidence type="ECO:0000259" key="4">
    <source>
        <dbReference type="PROSITE" id="PS50014"/>
    </source>
</evidence>
<feature type="compositionally biased region" description="Basic residues" evidence="3">
    <location>
        <begin position="43"/>
        <end position="70"/>
    </location>
</feature>
<dbReference type="Proteomes" id="UP000770661">
    <property type="component" value="Unassembled WGS sequence"/>
</dbReference>
<dbReference type="SUPFAM" id="SSF47370">
    <property type="entry name" value="Bromodomain"/>
    <property type="match status" value="1"/>
</dbReference>
<evidence type="ECO:0000256" key="3">
    <source>
        <dbReference type="SAM" id="MobiDB-lite"/>
    </source>
</evidence>
<keyword evidence="1 2" id="KW-0103">Bromodomain</keyword>
<comment type="caution">
    <text evidence="5">The sequence shown here is derived from an EMBL/GenBank/DDBJ whole genome shotgun (WGS) entry which is preliminary data.</text>
</comment>
<dbReference type="Pfam" id="PF00439">
    <property type="entry name" value="Bromodomain"/>
    <property type="match status" value="1"/>
</dbReference>
<protein>
    <submittedName>
        <fullName evidence="5">Bromodomain-containing protein 9</fullName>
    </submittedName>
</protein>
<dbReference type="PROSITE" id="PS50014">
    <property type="entry name" value="BROMODOMAIN_2"/>
    <property type="match status" value="1"/>
</dbReference>
<dbReference type="OrthoDB" id="21648at2759"/>
<feature type="region of interest" description="Disordered" evidence="3">
    <location>
        <begin position="1"/>
        <end position="116"/>
    </location>
</feature>
<feature type="domain" description="Bromo" evidence="4">
    <location>
        <begin position="136"/>
        <end position="184"/>
    </location>
</feature>
<evidence type="ECO:0000313" key="5">
    <source>
        <dbReference type="EMBL" id="KAG0723999.1"/>
    </source>
</evidence>
<sequence>MLFISSTRCHPERQAKGEEDHQPEDEGSKSRSRHSHHEEGAREKHKKSKKKKKKKEREKDKERHKHRHHRDKTEVVGEDGATEEQPPPSKKPLLDEVGTSGSASSPTLDPGLTPHKDKEVTSALMQLLEHLLALLEKRDVQQFFAWPVTDAIAPGYSSIISQPMDFSSMKTKIQEGTYISLKQFQVLYDLERKRRTALSLLVHIP</sequence>
<evidence type="ECO:0000256" key="1">
    <source>
        <dbReference type="ARBA" id="ARBA00023117"/>
    </source>
</evidence>
<dbReference type="AlphaFoldDB" id="A0A8J4YIX6"/>
<keyword evidence="6" id="KW-1185">Reference proteome</keyword>
<feature type="compositionally biased region" description="Basic and acidic residues" evidence="3">
    <location>
        <begin position="9"/>
        <end position="29"/>
    </location>
</feature>
<dbReference type="PANTHER" id="PTHR22881">
    <property type="entry name" value="BROMODOMAIN CONTAINING PROTEIN"/>
    <property type="match status" value="1"/>
</dbReference>
<dbReference type="GO" id="GO:0005634">
    <property type="term" value="C:nucleus"/>
    <property type="evidence" value="ECO:0007669"/>
    <property type="project" value="TreeGrafter"/>
</dbReference>